<reference evidence="1 2" key="1">
    <citation type="submission" date="2024-02" db="EMBL/GenBank/DDBJ databases">
        <title>Herpetosiphon gulosus NBRC 112829.</title>
        <authorList>
            <person name="Ichikawa N."/>
            <person name="Katano-Makiyama Y."/>
            <person name="Hidaka K."/>
        </authorList>
    </citation>
    <scope>NUCLEOTIDE SEQUENCE [LARGE SCALE GENOMIC DNA]</scope>
    <source>
        <strain evidence="1 2">NBRC 112829</strain>
    </source>
</reference>
<name>A0ABP9X8R8_9CHLR</name>
<dbReference type="RefSeq" id="WP_345724526.1">
    <property type="nucleotide sequence ID" value="NZ_BAABRU010000027.1"/>
</dbReference>
<organism evidence="1 2">
    <name type="scientific">Herpetosiphon gulosus</name>
    <dbReference type="NCBI Taxonomy" id="1973496"/>
    <lineage>
        <taxon>Bacteria</taxon>
        <taxon>Bacillati</taxon>
        <taxon>Chloroflexota</taxon>
        <taxon>Chloroflexia</taxon>
        <taxon>Herpetosiphonales</taxon>
        <taxon>Herpetosiphonaceae</taxon>
        <taxon>Herpetosiphon</taxon>
    </lineage>
</organism>
<evidence type="ECO:0000313" key="1">
    <source>
        <dbReference type="EMBL" id="GAA5530935.1"/>
    </source>
</evidence>
<comment type="caution">
    <text evidence="1">The sequence shown here is derived from an EMBL/GenBank/DDBJ whole genome shotgun (WGS) entry which is preliminary data.</text>
</comment>
<evidence type="ECO:0008006" key="3">
    <source>
        <dbReference type="Google" id="ProtNLM"/>
    </source>
</evidence>
<gene>
    <name evidence="1" type="ORF">Hgul01_04759</name>
</gene>
<keyword evidence="2" id="KW-1185">Reference proteome</keyword>
<protein>
    <recommendedName>
        <fullName evidence="3">Lipoprotein</fullName>
    </recommendedName>
</protein>
<sequence>MQRIWRGVGFGLVLLSFVGCSFESKFLNQRAIDEVLQNEQASLLHTINTATNTVVFLQTPTGKTCRVFTGGSSDSGFSQSHEGIYYHATGNQVVVLNIVRHSTVPAEDMFCIAIEDPQLQQQTETITIHQSNGQTASIPTNGAAYSIIVLAGNQQSSTGEYLKVEFFDATGKLLHTETPTNR</sequence>
<dbReference type="Proteomes" id="UP001428290">
    <property type="component" value="Unassembled WGS sequence"/>
</dbReference>
<accession>A0ABP9X8R8</accession>
<dbReference type="PROSITE" id="PS51257">
    <property type="entry name" value="PROKAR_LIPOPROTEIN"/>
    <property type="match status" value="1"/>
</dbReference>
<evidence type="ECO:0000313" key="2">
    <source>
        <dbReference type="Proteomes" id="UP001428290"/>
    </source>
</evidence>
<proteinExistence type="predicted"/>
<dbReference type="EMBL" id="BAABRU010000027">
    <property type="protein sequence ID" value="GAA5530935.1"/>
    <property type="molecule type" value="Genomic_DNA"/>
</dbReference>